<name>A0A328DFJ8_9ASTE</name>
<dbReference type="InterPro" id="IPR008906">
    <property type="entry name" value="HATC_C_dom"/>
</dbReference>
<dbReference type="EMBL" id="NQVE01000161">
    <property type="protein sequence ID" value="RAL42979.1"/>
    <property type="molecule type" value="Genomic_DNA"/>
</dbReference>
<keyword evidence="3" id="KW-1185">Reference proteome</keyword>
<dbReference type="Proteomes" id="UP000249390">
    <property type="component" value="Unassembled WGS sequence"/>
</dbReference>
<sequence>MYKRVPSNYDEDNERAFNVLEWWKRNEHMFPYLGMLAKQVLSMPVSTVAVEQEFNSSGNILTDYRSCLSAKSLEALVCNQDWLLARRRAQESGYDIDI</sequence>
<evidence type="ECO:0000313" key="3">
    <source>
        <dbReference type="Proteomes" id="UP000249390"/>
    </source>
</evidence>
<dbReference type="InterPro" id="IPR012337">
    <property type="entry name" value="RNaseH-like_sf"/>
</dbReference>
<dbReference type="Pfam" id="PF05699">
    <property type="entry name" value="Dimer_Tnp_hAT"/>
    <property type="match status" value="1"/>
</dbReference>
<evidence type="ECO:0000259" key="1">
    <source>
        <dbReference type="Pfam" id="PF05699"/>
    </source>
</evidence>
<protein>
    <recommendedName>
        <fullName evidence="1">HAT C-terminal dimerisation domain-containing protein</fullName>
    </recommendedName>
</protein>
<evidence type="ECO:0000313" key="2">
    <source>
        <dbReference type="EMBL" id="RAL42979.1"/>
    </source>
</evidence>
<dbReference type="PANTHER" id="PTHR23272:SF161">
    <property type="entry name" value="ZINC FINGER BED DOMAIN-CONTAINING PROTEIN RICESLEEPER 1-LIKE"/>
    <property type="match status" value="1"/>
</dbReference>
<accession>A0A328DFJ8</accession>
<dbReference type="SUPFAM" id="SSF53098">
    <property type="entry name" value="Ribonuclease H-like"/>
    <property type="match status" value="1"/>
</dbReference>
<proteinExistence type="predicted"/>
<feature type="domain" description="HAT C-terminal dimerisation" evidence="1">
    <location>
        <begin position="12"/>
        <end position="83"/>
    </location>
</feature>
<dbReference type="AlphaFoldDB" id="A0A328DFJ8"/>
<gene>
    <name evidence="2" type="ORF">DM860_009761</name>
</gene>
<organism evidence="2 3">
    <name type="scientific">Cuscuta australis</name>
    <dbReference type="NCBI Taxonomy" id="267555"/>
    <lineage>
        <taxon>Eukaryota</taxon>
        <taxon>Viridiplantae</taxon>
        <taxon>Streptophyta</taxon>
        <taxon>Embryophyta</taxon>
        <taxon>Tracheophyta</taxon>
        <taxon>Spermatophyta</taxon>
        <taxon>Magnoliopsida</taxon>
        <taxon>eudicotyledons</taxon>
        <taxon>Gunneridae</taxon>
        <taxon>Pentapetalae</taxon>
        <taxon>asterids</taxon>
        <taxon>lamiids</taxon>
        <taxon>Solanales</taxon>
        <taxon>Convolvulaceae</taxon>
        <taxon>Cuscuteae</taxon>
        <taxon>Cuscuta</taxon>
        <taxon>Cuscuta subgen. Grammica</taxon>
        <taxon>Cuscuta sect. Cleistogrammica</taxon>
    </lineage>
</organism>
<dbReference type="PANTHER" id="PTHR23272">
    <property type="entry name" value="BED FINGER-RELATED"/>
    <property type="match status" value="1"/>
</dbReference>
<dbReference type="GO" id="GO:0046983">
    <property type="term" value="F:protein dimerization activity"/>
    <property type="evidence" value="ECO:0007669"/>
    <property type="project" value="InterPro"/>
</dbReference>
<reference evidence="2 3" key="1">
    <citation type="submission" date="2018-06" db="EMBL/GenBank/DDBJ databases">
        <title>The Genome of Cuscuta australis (Dodder) Provides Insight into the Evolution of Plant Parasitism.</title>
        <authorList>
            <person name="Liu H."/>
        </authorList>
    </citation>
    <scope>NUCLEOTIDE SEQUENCE [LARGE SCALE GENOMIC DNA]</scope>
    <source>
        <strain evidence="3">cv. Yunnan</strain>
        <tissue evidence="2">Vines</tissue>
    </source>
</reference>
<comment type="caution">
    <text evidence="2">The sequence shown here is derived from an EMBL/GenBank/DDBJ whole genome shotgun (WGS) entry which is preliminary data.</text>
</comment>